<feature type="chain" id="PRO_5025650400" evidence="1">
    <location>
        <begin position="19"/>
        <end position="171"/>
    </location>
</feature>
<dbReference type="OrthoDB" id="10590217at2759"/>
<gene>
    <name evidence="2" type="ORF">BU16DRAFT_539734</name>
</gene>
<keyword evidence="1" id="KW-0732">Signal</keyword>
<sequence length="171" mass="19015">MIWSILILAFRLLAFASASPLPSPSGTPLTPQEIAKNVYYLVNCPSGARIAFYDNIDNSQGGETPLITYNVSASVPIDHTQQVYWGGQTYFTDPDANQFRVTVKGDWSMYNYKKSVGGGSDGRGQWLCFGDNARMLWTDTSGKSWQDEPGSACQTRYYCRREGYDSVPPQP</sequence>
<evidence type="ECO:0000256" key="1">
    <source>
        <dbReference type="SAM" id="SignalP"/>
    </source>
</evidence>
<dbReference type="AlphaFoldDB" id="A0A6A6QU58"/>
<evidence type="ECO:0000313" key="3">
    <source>
        <dbReference type="Proteomes" id="UP000799750"/>
    </source>
</evidence>
<reference evidence="2" key="1">
    <citation type="journal article" date="2020" name="Stud. Mycol.">
        <title>101 Dothideomycetes genomes: a test case for predicting lifestyles and emergence of pathogens.</title>
        <authorList>
            <person name="Haridas S."/>
            <person name="Albert R."/>
            <person name="Binder M."/>
            <person name="Bloem J."/>
            <person name="Labutti K."/>
            <person name="Salamov A."/>
            <person name="Andreopoulos B."/>
            <person name="Baker S."/>
            <person name="Barry K."/>
            <person name="Bills G."/>
            <person name="Bluhm B."/>
            <person name="Cannon C."/>
            <person name="Castanera R."/>
            <person name="Culley D."/>
            <person name="Daum C."/>
            <person name="Ezra D."/>
            <person name="Gonzalez J."/>
            <person name="Henrissat B."/>
            <person name="Kuo A."/>
            <person name="Liang C."/>
            <person name="Lipzen A."/>
            <person name="Lutzoni F."/>
            <person name="Magnuson J."/>
            <person name="Mondo S."/>
            <person name="Nolan M."/>
            <person name="Ohm R."/>
            <person name="Pangilinan J."/>
            <person name="Park H.-J."/>
            <person name="Ramirez L."/>
            <person name="Alfaro M."/>
            <person name="Sun H."/>
            <person name="Tritt A."/>
            <person name="Yoshinaga Y."/>
            <person name="Zwiers L.-H."/>
            <person name="Turgeon B."/>
            <person name="Goodwin S."/>
            <person name="Spatafora J."/>
            <person name="Crous P."/>
            <person name="Grigoriev I."/>
        </authorList>
    </citation>
    <scope>NUCLEOTIDE SEQUENCE</scope>
    <source>
        <strain evidence="2">CBS 269.34</strain>
    </source>
</reference>
<name>A0A6A6QU58_9PEZI</name>
<accession>A0A6A6QU58</accession>
<proteinExistence type="predicted"/>
<dbReference type="EMBL" id="MU004190">
    <property type="protein sequence ID" value="KAF2494447.1"/>
    <property type="molecule type" value="Genomic_DNA"/>
</dbReference>
<protein>
    <submittedName>
        <fullName evidence="2">Uncharacterized protein</fullName>
    </submittedName>
</protein>
<dbReference type="Proteomes" id="UP000799750">
    <property type="component" value="Unassembled WGS sequence"/>
</dbReference>
<keyword evidence="3" id="KW-1185">Reference proteome</keyword>
<feature type="signal peptide" evidence="1">
    <location>
        <begin position="1"/>
        <end position="18"/>
    </location>
</feature>
<organism evidence="2 3">
    <name type="scientific">Lophium mytilinum</name>
    <dbReference type="NCBI Taxonomy" id="390894"/>
    <lineage>
        <taxon>Eukaryota</taxon>
        <taxon>Fungi</taxon>
        <taxon>Dikarya</taxon>
        <taxon>Ascomycota</taxon>
        <taxon>Pezizomycotina</taxon>
        <taxon>Dothideomycetes</taxon>
        <taxon>Pleosporomycetidae</taxon>
        <taxon>Mytilinidiales</taxon>
        <taxon>Mytilinidiaceae</taxon>
        <taxon>Lophium</taxon>
    </lineage>
</organism>
<evidence type="ECO:0000313" key="2">
    <source>
        <dbReference type="EMBL" id="KAF2494447.1"/>
    </source>
</evidence>